<reference evidence="4" key="1">
    <citation type="submission" date="2024-03" db="EMBL/GenBank/DDBJ databases">
        <title>WGS assembly of Saponaria officinalis var. Norfolk2.</title>
        <authorList>
            <person name="Jenkins J."/>
            <person name="Shu S."/>
            <person name="Grimwood J."/>
            <person name="Barry K."/>
            <person name="Goodstein D."/>
            <person name="Schmutz J."/>
            <person name="Leebens-Mack J."/>
            <person name="Osbourn A."/>
        </authorList>
    </citation>
    <scope>NUCLEOTIDE SEQUENCE [LARGE SCALE GENOMIC DNA]</scope>
    <source>
        <strain evidence="4">JIC</strain>
    </source>
</reference>
<feature type="compositionally biased region" description="Polar residues" evidence="1">
    <location>
        <begin position="1106"/>
        <end position="1119"/>
    </location>
</feature>
<feature type="compositionally biased region" description="Low complexity" evidence="1">
    <location>
        <begin position="824"/>
        <end position="843"/>
    </location>
</feature>
<dbReference type="EMBL" id="JBDFQZ010000001">
    <property type="protein sequence ID" value="KAK9756012.1"/>
    <property type="molecule type" value="Genomic_DNA"/>
</dbReference>
<keyword evidence="5" id="KW-1185">Reference proteome</keyword>
<evidence type="ECO:0000256" key="1">
    <source>
        <dbReference type="SAM" id="MobiDB-lite"/>
    </source>
</evidence>
<name>A0AAW1N935_SAPOF</name>
<comment type="caution">
    <text evidence="4">The sequence shown here is derived from an EMBL/GenBank/DDBJ whole genome shotgun (WGS) entry which is preliminary data.</text>
</comment>
<feature type="compositionally biased region" description="Polar residues" evidence="1">
    <location>
        <begin position="784"/>
        <end position="804"/>
    </location>
</feature>
<feature type="compositionally biased region" description="Polar residues" evidence="1">
    <location>
        <begin position="1164"/>
        <end position="1195"/>
    </location>
</feature>
<evidence type="ECO:0000313" key="4">
    <source>
        <dbReference type="EMBL" id="KAK9756012.1"/>
    </source>
</evidence>
<feature type="region of interest" description="Disordered" evidence="1">
    <location>
        <begin position="749"/>
        <end position="843"/>
    </location>
</feature>
<feature type="compositionally biased region" description="Low complexity" evidence="1">
    <location>
        <begin position="1120"/>
        <end position="1135"/>
    </location>
</feature>
<feature type="region of interest" description="Disordered" evidence="1">
    <location>
        <begin position="449"/>
        <end position="584"/>
    </location>
</feature>
<feature type="compositionally biased region" description="Polar residues" evidence="1">
    <location>
        <begin position="569"/>
        <end position="584"/>
    </location>
</feature>
<proteinExistence type="predicted"/>
<organism evidence="4 5">
    <name type="scientific">Saponaria officinalis</name>
    <name type="common">Common soapwort</name>
    <name type="synonym">Lychnis saponaria</name>
    <dbReference type="NCBI Taxonomy" id="3572"/>
    <lineage>
        <taxon>Eukaryota</taxon>
        <taxon>Viridiplantae</taxon>
        <taxon>Streptophyta</taxon>
        <taxon>Embryophyta</taxon>
        <taxon>Tracheophyta</taxon>
        <taxon>Spermatophyta</taxon>
        <taxon>Magnoliopsida</taxon>
        <taxon>eudicotyledons</taxon>
        <taxon>Gunneridae</taxon>
        <taxon>Pentapetalae</taxon>
        <taxon>Caryophyllales</taxon>
        <taxon>Caryophyllaceae</taxon>
        <taxon>Caryophylleae</taxon>
        <taxon>Saponaria</taxon>
    </lineage>
</organism>
<evidence type="ECO:0000313" key="5">
    <source>
        <dbReference type="Proteomes" id="UP001443914"/>
    </source>
</evidence>
<dbReference type="GO" id="GO:0003712">
    <property type="term" value="F:transcription coregulator activity"/>
    <property type="evidence" value="ECO:0007669"/>
    <property type="project" value="InterPro"/>
</dbReference>
<evidence type="ECO:0000259" key="2">
    <source>
        <dbReference type="Pfam" id="PF12090"/>
    </source>
</evidence>
<dbReference type="InterPro" id="IPR046467">
    <property type="entry name" value="PHL_dom"/>
</dbReference>
<dbReference type="InterPro" id="IPR021950">
    <property type="entry name" value="Spt20"/>
</dbReference>
<gene>
    <name evidence="4" type="ORF">RND81_01G067000</name>
</gene>
<dbReference type="Proteomes" id="UP001443914">
    <property type="component" value="Unassembled WGS sequence"/>
</dbReference>
<accession>A0AAW1N935</accession>
<dbReference type="PANTHER" id="PTHR13526:SF8">
    <property type="entry name" value="TRANSCRIPTION FACTOR SPT20 HOMOLOG"/>
    <property type="match status" value="1"/>
</dbReference>
<dbReference type="InterPro" id="IPR046468">
    <property type="entry name" value="Spt20-like_SEP"/>
</dbReference>
<feature type="compositionally biased region" description="Low complexity" evidence="1">
    <location>
        <begin position="1076"/>
        <end position="1096"/>
    </location>
</feature>
<feature type="region of interest" description="Disordered" evidence="1">
    <location>
        <begin position="1076"/>
        <end position="1195"/>
    </location>
</feature>
<protein>
    <submittedName>
        <fullName evidence="4">Uncharacterized protein</fullName>
    </submittedName>
</protein>
<dbReference type="Pfam" id="PF12090">
    <property type="entry name" value="Spt20_SEP"/>
    <property type="match status" value="1"/>
</dbReference>
<dbReference type="AlphaFoldDB" id="A0AAW1N935"/>
<feature type="domain" description="Spt20-like SEP" evidence="2">
    <location>
        <begin position="68"/>
        <end position="216"/>
    </location>
</feature>
<dbReference type="GO" id="GO:0006357">
    <property type="term" value="P:regulation of transcription by RNA polymerase II"/>
    <property type="evidence" value="ECO:0007669"/>
    <property type="project" value="TreeGrafter"/>
</dbReference>
<evidence type="ECO:0000259" key="3">
    <source>
        <dbReference type="Pfam" id="PF20474"/>
    </source>
</evidence>
<feature type="domain" description="PHL" evidence="3">
    <location>
        <begin position="608"/>
        <end position="748"/>
    </location>
</feature>
<feature type="compositionally biased region" description="Polar residues" evidence="1">
    <location>
        <begin position="519"/>
        <end position="546"/>
    </location>
</feature>
<dbReference type="Pfam" id="PF20474">
    <property type="entry name" value="PHL"/>
    <property type="match status" value="1"/>
</dbReference>
<dbReference type="GO" id="GO:0000124">
    <property type="term" value="C:SAGA complex"/>
    <property type="evidence" value="ECO:0007669"/>
    <property type="project" value="InterPro"/>
</dbReference>
<sequence>MGVSFKISKRGTKYKPKPVISEPIQFNEDDEVSLENCKSSSRIEINGKDENAVGSSMSAGRDQSCGEDEISFVLNLYSDGYSIVKASENDDGHHAALQDGLKLLRPYDRNSEGLFAAIESGRLPSGIQDDIPCKFVDGAIMCEVRDCRKCIPHPESNTTPTINKVRLKMTLENVVKDIPLMADDSWTYGDLMEVESRIVNALQPKLCLDPVPRLDRLCKDPAALKINLGLAGMRKRRLRQIPEVTVTSNNRLHGKKICIDQAPENSNYGDIMSQHGQENVLSHAGSANQRIMHNPSQGAVLPPGMSPGGQDMPISHVDNMNSAASAKVVSQDGQLSPYYTVNKRARLASDSIQHPQVGSLVDKFQGSDGQWRNQMAQNVRGVQYGNTGLQKYPQLVGDGVVTQDGVKLEKTEPNMVKSDIHMMEAEGDHMDPRLQQRFQHPLMRPALQQVGWNNLGPQIEKEPSKSRKTNQSPRLSAGAVAQSPLSVRSGEMPGGSMGTHYGAVSAGAPLGHVQREKSGMNSVPTAGRASSVTSSANDSLQHQHQAQHGPKRRNSLPKTSAISGVGSPVSVNNMGGQMIASSPSMSAPQVTEHDLLDKFSKIVAISTRHQLNRKNNKVDEFSRKPRSFSTQELRLASLSTKECPDDSREMSKSLVGGHMNVCKIRVIHVQQPMPGNQMYRTRLILSEKPNDGTVAMHYGDLNDADYLNSEEHLPTLPNTHWADLLAGQFCAMSIREGFVVEEIVQPRPPRMTVPSNSQPNASVGGPNNPAAETQQYSEVVPGQTIESKPTISNTSLNSTANVLPSSGMHPPGNSQGHMSVVSRPQQMDPQLPSQQQPVQHQQSLLPNHQSPLTQQVPPQFQRSPLMLPNNPSMPQLNAFGQGSNLPMGHHMGNKSSSPLPMMQQPNLQSQPAQMQRRMMVGLGTGMGMGQIGNNMGLSGLSNVMGIGGVKGMGPAAGMSPMSGMAGSNMVQNPMNLSQANAISQHLRAGTLNPQALVAAQRLKLMHSRGMLGGAQSGIAGMPGATRQIQPGNTGLSMLGQSLNRGNMGQMQRTAMGQMGMPNLMPGMNVPLNQQHYQELQQQQQQQQSRQHVLPQQEAMSPLQGVLSPQQVGSPSTMGIPQQMNQQQASPQQMSQRGPMSPPLSSGHMHPMSTGNPDACPASPALSSQTLGSVGSITNSPMELQGVNKSGSVTNT</sequence>
<dbReference type="PANTHER" id="PTHR13526">
    <property type="entry name" value="TRANSCRIPTION FACTOR SPT20 HOMOLOG"/>
    <property type="match status" value="1"/>
</dbReference>